<dbReference type="Gene3D" id="3.40.50.200">
    <property type="entry name" value="Peptidase S8/S53 domain"/>
    <property type="match status" value="1"/>
</dbReference>
<dbReference type="CDD" id="cd04842">
    <property type="entry name" value="Peptidases_S8_Kp43_protease"/>
    <property type="match status" value="1"/>
</dbReference>
<dbReference type="SUPFAM" id="SSF49785">
    <property type="entry name" value="Galactose-binding domain-like"/>
    <property type="match status" value="1"/>
</dbReference>
<comment type="similarity">
    <text evidence="1 2">Belongs to the peptidase S8 family.</text>
</comment>
<dbReference type="GO" id="GO:0004252">
    <property type="term" value="F:serine-type endopeptidase activity"/>
    <property type="evidence" value="ECO:0007669"/>
    <property type="project" value="InterPro"/>
</dbReference>
<proteinExistence type="inferred from homology"/>
<dbReference type="PANTHER" id="PTHR43399:SF4">
    <property type="entry name" value="CELL WALL-ASSOCIATED PROTEASE"/>
    <property type="match status" value="1"/>
</dbReference>
<dbReference type="AlphaFoldDB" id="A0A3M9MK44"/>
<evidence type="ECO:0000259" key="4">
    <source>
        <dbReference type="Pfam" id="PF18962"/>
    </source>
</evidence>
<dbReference type="InterPro" id="IPR034058">
    <property type="entry name" value="TagA/B/C/D_pept_dom"/>
</dbReference>
<dbReference type="EMBL" id="RJJD01000008">
    <property type="protein sequence ID" value="RNI25932.1"/>
    <property type="molecule type" value="Genomic_DNA"/>
</dbReference>
<organism evidence="5 6">
    <name type="scientific">Rufibacter latericius</name>
    <dbReference type="NCBI Taxonomy" id="2487040"/>
    <lineage>
        <taxon>Bacteria</taxon>
        <taxon>Pseudomonadati</taxon>
        <taxon>Bacteroidota</taxon>
        <taxon>Cytophagia</taxon>
        <taxon>Cytophagales</taxon>
        <taxon>Hymenobacteraceae</taxon>
        <taxon>Rufibacter</taxon>
    </lineage>
</organism>
<evidence type="ECO:0000256" key="1">
    <source>
        <dbReference type="ARBA" id="ARBA00011073"/>
    </source>
</evidence>
<evidence type="ECO:0000313" key="6">
    <source>
        <dbReference type="Proteomes" id="UP000272117"/>
    </source>
</evidence>
<protein>
    <submittedName>
        <fullName evidence="5">T9SS C-terminal target domain-containing protein</fullName>
    </submittedName>
</protein>
<dbReference type="InterPro" id="IPR026444">
    <property type="entry name" value="Secre_tail"/>
</dbReference>
<dbReference type="OrthoDB" id="9792152at2"/>
<dbReference type="Pfam" id="PF00082">
    <property type="entry name" value="Peptidase_S8"/>
    <property type="match status" value="1"/>
</dbReference>
<dbReference type="InterPro" id="IPR008979">
    <property type="entry name" value="Galactose-bd-like_sf"/>
</dbReference>
<feature type="domain" description="Peptidase S8/S53" evidence="3">
    <location>
        <begin position="146"/>
        <end position="392"/>
    </location>
</feature>
<keyword evidence="6" id="KW-1185">Reference proteome</keyword>
<dbReference type="InterPro" id="IPR000209">
    <property type="entry name" value="Peptidase_S8/S53_dom"/>
</dbReference>
<dbReference type="Proteomes" id="UP000272117">
    <property type="component" value="Unassembled WGS sequence"/>
</dbReference>
<evidence type="ECO:0000259" key="3">
    <source>
        <dbReference type="Pfam" id="PF00082"/>
    </source>
</evidence>
<evidence type="ECO:0000313" key="5">
    <source>
        <dbReference type="EMBL" id="RNI25932.1"/>
    </source>
</evidence>
<comment type="caution">
    <text evidence="5">The sequence shown here is derived from an EMBL/GenBank/DDBJ whole genome shotgun (WGS) entry which is preliminary data.</text>
</comment>
<dbReference type="NCBIfam" id="TIGR04183">
    <property type="entry name" value="Por_Secre_tail"/>
    <property type="match status" value="1"/>
</dbReference>
<dbReference type="SUPFAM" id="SSF52743">
    <property type="entry name" value="Subtilisin-like"/>
    <property type="match status" value="1"/>
</dbReference>
<evidence type="ECO:0000256" key="2">
    <source>
        <dbReference type="PROSITE-ProRule" id="PRU01240"/>
    </source>
</evidence>
<dbReference type="GO" id="GO:0006508">
    <property type="term" value="P:proteolysis"/>
    <property type="evidence" value="ECO:0007669"/>
    <property type="project" value="InterPro"/>
</dbReference>
<gene>
    <name evidence="5" type="ORF">EFB08_13930</name>
</gene>
<dbReference type="Gene3D" id="2.60.120.380">
    <property type="match status" value="1"/>
</dbReference>
<dbReference type="Pfam" id="PF18962">
    <property type="entry name" value="Por_Secre_tail"/>
    <property type="match status" value="1"/>
</dbReference>
<feature type="domain" description="Secretion system C-terminal sorting" evidence="4">
    <location>
        <begin position="806"/>
        <end position="878"/>
    </location>
</feature>
<dbReference type="PANTHER" id="PTHR43399">
    <property type="entry name" value="SUBTILISIN-RELATED"/>
    <property type="match status" value="1"/>
</dbReference>
<dbReference type="PROSITE" id="PS51892">
    <property type="entry name" value="SUBTILASE"/>
    <property type="match status" value="1"/>
</dbReference>
<dbReference type="InterPro" id="IPR051048">
    <property type="entry name" value="Peptidase_S8/S53_subtilisin"/>
</dbReference>
<reference evidence="5 6" key="1">
    <citation type="submission" date="2018-11" db="EMBL/GenBank/DDBJ databases">
        <title>Rufibacter latericius sp. nov., isolated from water in Baiyang Lake.</title>
        <authorList>
            <person name="Yang Y."/>
        </authorList>
    </citation>
    <scope>NUCLEOTIDE SEQUENCE [LARGE SCALE GENOMIC DNA]</scope>
    <source>
        <strain evidence="5 6">R-22-1c-1</strain>
    </source>
</reference>
<dbReference type="InterPro" id="IPR036852">
    <property type="entry name" value="Peptidase_S8/S53_dom_sf"/>
</dbReference>
<sequence length="880" mass="95695">MGQFFTSNILGRWVCGAGLVFLSFTALGQHQAIPRKQGKLAPVLRQASHMRKSAQVRVQVKDQKQFLAWIKTALPQIPVHTTSLSQVYFLEKINPKNLETLAQSPWVEFIDVPNRKAREEAYLQNADLRVNRVEALHLQYPDLHGQNLVVSVKEQPFDSTDIDFKARVLPSSGFTQLATPHATSMATLIAGAGNTSSSSRGVAWQSRLTAADFSNLLPDNTDLLKTQGVSVQNHSYGVGVENYYGLESQAYDQQSRQLPALLHVFSSGNSGSQAAEEGPYAKISGFANLTGQFKVSKNTLSVGAIDTSGQVSMLSSKGPTYDGRIKPELVAFGEAGTSEAASVVSGIALVVQDAYRRQNGGAFPPSALVKAALINSADDKGRPEVDYAAGFGNADALGAVQSVLDKRYATGEVTQATTRTLRFKVPAGTAKVKVTLVWQDREGSPSAEKALIQDLDLSLKSVTTGKKWLPWGLSTFAHKDSLLAPARRQADHLNNVEQVTVSNPGAGEYEVQVSGFKVEGAQEYSVVYEVEKAFSWGYPTTGSQLESGQKNRLRWILPVKDGAKGKLEFKWAGAGAEWQTLGENIPLSAEAFDVAFPDTIALAQMRMVVGNEIYGTGQFMIGPTLSLKVGYQCGDEFMLFWPKTQGADGYQVYALGPQYLEPVAQTADTVMAFQKSQHPGLLYAVAPLVNGKPGQRSLTLDYTQQGVGCYIISFLPRHFVSDSVILDLQISTVFGIEAMYLEKKVAGAFQPIQTLEVGQQTRFVLQDVAPLSGKNEYRVKMVTNTGNTFYSPEESLFYTPANYIQVYPNPNLAGGELNIITQDDGVNTIFLYDQMGRLIREYSQDGSIKVIDTKGISPGAYFVKVFSSAGALTQAKVILL</sequence>
<name>A0A3M9MK44_9BACT</name>
<accession>A0A3M9MK44</accession>
<comment type="caution">
    <text evidence="2">Lacks conserved residue(s) required for the propagation of feature annotation.</text>
</comment>